<sequence>MTPQYQKFPIVNLTPPFETECQILLATHWLIAPFETEARLHHAGDTIYQGVKGEKSHLYITC</sequence>
<name>A0A077NGX4_XENBV</name>
<dbReference type="Proteomes" id="UP000028511">
    <property type="component" value="Unassembled WGS sequence"/>
</dbReference>
<dbReference type="EMBL" id="CBSW010000193">
    <property type="protein sequence ID" value="CDG97702.1"/>
    <property type="molecule type" value="Genomic_DNA"/>
</dbReference>
<protein>
    <submittedName>
        <fullName evidence="1">Uncharacterized protein</fullName>
    </submittedName>
</protein>
<accession>A0A077NGX4</accession>
<comment type="caution">
    <text evidence="1">The sequence shown here is derived from an EMBL/GenBank/DDBJ whole genome shotgun (WGS) entry which is preliminary data.</text>
</comment>
<dbReference type="AlphaFoldDB" id="A0A077NGX4"/>
<evidence type="ECO:0000313" key="1">
    <source>
        <dbReference type="EMBL" id="CDG97702.1"/>
    </source>
</evidence>
<gene>
    <name evidence="1" type="ORF">XBP1_2720052</name>
</gene>
<reference evidence="1" key="1">
    <citation type="submission" date="2013-07" db="EMBL/GenBank/DDBJ databases">
        <title>Sub-species coevolution in mutualistic symbiosis.</title>
        <authorList>
            <person name="Murfin K."/>
            <person name="Klassen J."/>
            <person name="Lee M."/>
            <person name="Forst S."/>
            <person name="Stock P."/>
            <person name="Goodrich-Blair H."/>
        </authorList>
    </citation>
    <scope>NUCLEOTIDE SEQUENCE [LARGE SCALE GENOMIC DNA]</scope>
    <source>
        <strain evidence="1">Puntauvense</strain>
    </source>
</reference>
<dbReference type="HOGENOM" id="CLU_2903298_0_0_6"/>
<evidence type="ECO:0000313" key="2">
    <source>
        <dbReference type="Proteomes" id="UP000028511"/>
    </source>
</evidence>
<organism evidence="1 2">
    <name type="scientific">Xenorhabdus bovienii str. puntauvense</name>
    <dbReference type="NCBI Taxonomy" id="1398201"/>
    <lineage>
        <taxon>Bacteria</taxon>
        <taxon>Pseudomonadati</taxon>
        <taxon>Pseudomonadota</taxon>
        <taxon>Gammaproteobacteria</taxon>
        <taxon>Enterobacterales</taxon>
        <taxon>Morganellaceae</taxon>
        <taxon>Xenorhabdus</taxon>
    </lineage>
</organism>
<proteinExistence type="predicted"/>